<dbReference type="RefSeq" id="WP_188943091.1">
    <property type="nucleotide sequence ID" value="NZ_BMNA01000006.1"/>
</dbReference>
<dbReference type="Pfam" id="PF10094">
    <property type="entry name" value="DUF2332"/>
    <property type="match status" value="1"/>
</dbReference>
<accession>A0A917WIS2</accession>
<keyword evidence="2" id="KW-1185">Reference proteome</keyword>
<evidence type="ECO:0000313" key="1">
    <source>
        <dbReference type="EMBL" id="GGM09064.1"/>
    </source>
</evidence>
<dbReference type="AlphaFoldDB" id="A0A917WIS2"/>
<reference evidence="1" key="1">
    <citation type="journal article" date="2014" name="Int. J. Syst. Evol. Microbiol.">
        <title>Complete genome sequence of Corynebacterium casei LMG S-19264T (=DSM 44701T), isolated from a smear-ripened cheese.</title>
        <authorList>
            <consortium name="US DOE Joint Genome Institute (JGI-PGF)"/>
            <person name="Walter F."/>
            <person name="Albersmeier A."/>
            <person name="Kalinowski J."/>
            <person name="Ruckert C."/>
        </authorList>
    </citation>
    <scope>NUCLEOTIDE SEQUENCE</scope>
    <source>
        <strain evidence="1">CGMCC 4.7308</strain>
    </source>
</reference>
<protein>
    <recommendedName>
        <fullName evidence="3">DUF2332 domain-containing protein</fullName>
    </recommendedName>
</protein>
<comment type="caution">
    <text evidence="1">The sequence shown here is derived from an EMBL/GenBank/DDBJ whole genome shotgun (WGS) entry which is preliminary data.</text>
</comment>
<gene>
    <name evidence="1" type="ORF">GCM10011594_31230</name>
</gene>
<dbReference type="Proteomes" id="UP000655208">
    <property type="component" value="Unassembled WGS sequence"/>
</dbReference>
<sequence>MATPSEVYRRFGETCDVASLSGHVALAVSRSDPALQVLAAAPGRARRPAALLAALHDLAVAGRAPALAAAYAAGDGPAAAAAAVAVLLRDSGAVLATAARRAPCGDETGRWAALYPVVAAAAHRTGAARIGLVDVARPAALNLVVDRVCVRYDDGTVLGDPASTVQRSASVVGGHGVPSRPVPEVVARVGVDPDPLDVGDPDDGRWLRACVPPDAAGAAARLDQEIALAAAVPRSLVRGDPVDLLSEAVGGVPAGVLPVVTTTWVLSRWTPERRRDFLRRLEVEAHRRPLAWVSVEGVGVAPGVPTFGDRPASGHSILGVTVPDGSTLRSEAVGRCWRRGRQLAWLADR</sequence>
<name>A0A917WIS2_9ACTN</name>
<dbReference type="InterPro" id="IPR011200">
    <property type="entry name" value="UCP012608"/>
</dbReference>
<reference evidence="1" key="2">
    <citation type="submission" date="2020-09" db="EMBL/GenBank/DDBJ databases">
        <authorList>
            <person name="Sun Q."/>
            <person name="Zhou Y."/>
        </authorList>
    </citation>
    <scope>NUCLEOTIDE SEQUENCE</scope>
    <source>
        <strain evidence="1">CGMCC 4.7308</strain>
    </source>
</reference>
<evidence type="ECO:0008006" key="3">
    <source>
        <dbReference type="Google" id="ProtNLM"/>
    </source>
</evidence>
<evidence type="ECO:0000313" key="2">
    <source>
        <dbReference type="Proteomes" id="UP000655208"/>
    </source>
</evidence>
<dbReference type="EMBL" id="BMNA01000006">
    <property type="protein sequence ID" value="GGM09064.1"/>
    <property type="molecule type" value="Genomic_DNA"/>
</dbReference>
<organism evidence="1 2">
    <name type="scientific">Nakamurella endophytica</name>
    <dbReference type="NCBI Taxonomy" id="1748367"/>
    <lineage>
        <taxon>Bacteria</taxon>
        <taxon>Bacillati</taxon>
        <taxon>Actinomycetota</taxon>
        <taxon>Actinomycetes</taxon>
        <taxon>Nakamurellales</taxon>
        <taxon>Nakamurellaceae</taxon>
        <taxon>Nakamurella</taxon>
    </lineage>
</organism>
<proteinExistence type="predicted"/>